<dbReference type="RefSeq" id="WP_058479871.1">
    <property type="nucleotide sequence ID" value="NZ_CAAAIQ010000044.1"/>
</dbReference>
<protein>
    <submittedName>
        <fullName evidence="1">Uncharacterized protein</fullName>
    </submittedName>
</protein>
<evidence type="ECO:0000313" key="1">
    <source>
        <dbReference type="EMBL" id="KTD81243.1"/>
    </source>
</evidence>
<reference evidence="1 2" key="1">
    <citation type="submission" date="2015-11" db="EMBL/GenBank/DDBJ databases">
        <title>Genomic analysis of 38 Legionella species identifies large and diverse effector repertoires.</title>
        <authorList>
            <person name="Burstein D."/>
            <person name="Amaro F."/>
            <person name="Zusman T."/>
            <person name="Lifshitz Z."/>
            <person name="Cohen O."/>
            <person name="Gilbert J.A."/>
            <person name="Pupko T."/>
            <person name="Shuman H.A."/>
            <person name="Segal G."/>
        </authorList>
    </citation>
    <scope>NUCLEOTIDE SEQUENCE [LARGE SCALE GENOMIC DNA]</scope>
    <source>
        <strain evidence="1 2">ATCC 51914</strain>
    </source>
</reference>
<evidence type="ECO:0000313" key="2">
    <source>
        <dbReference type="Proteomes" id="UP000054729"/>
    </source>
</evidence>
<dbReference type="PATRIC" id="fig|66969.6.peg.1168"/>
<comment type="caution">
    <text evidence="1">The sequence shown here is derived from an EMBL/GenBank/DDBJ whole genome shotgun (WGS) entry which is preliminary data.</text>
</comment>
<accession>A0A0W1AIT5</accession>
<sequence>MREIAERPYNEELILLKDKKKLTAAKLSELADININTIKSWLVNPSSAKWRKLDRNIFYLIKSKIVFIDDKNSLDQRGHTEFLSGLIDDALLLAKNSILSKQPLNESDLSFITQALEINGILRWRIDALIPQDKEELEYFENLKGDDVLPLSNQFNEIETNFVLSHVI</sequence>
<proteinExistence type="predicted"/>
<organism evidence="1 2">
    <name type="scientific">Legionella waltersii</name>
    <dbReference type="NCBI Taxonomy" id="66969"/>
    <lineage>
        <taxon>Bacteria</taxon>
        <taxon>Pseudomonadati</taxon>
        <taxon>Pseudomonadota</taxon>
        <taxon>Gammaproteobacteria</taxon>
        <taxon>Legionellales</taxon>
        <taxon>Legionellaceae</taxon>
        <taxon>Legionella</taxon>
    </lineage>
</organism>
<name>A0A0W1AIT5_9GAMM</name>
<dbReference type="AlphaFoldDB" id="A0A0W1AIT5"/>
<dbReference type="Proteomes" id="UP000054729">
    <property type="component" value="Unassembled WGS sequence"/>
</dbReference>
<gene>
    <name evidence="1" type="ORF">Lwal_1064</name>
</gene>
<dbReference type="STRING" id="66969.Lwal_1064"/>
<dbReference type="OrthoDB" id="5657093at2"/>
<dbReference type="EMBL" id="LNZB01000027">
    <property type="protein sequence ID" value="KTD81243.1"/>
    <property type="molecule type" value="Genomic_DNA"/>
</dbReference>
<keyword evidence="2" id="KW-1185">Reference proteome</keyword>